<dbReference type="EMBL" id="BPQJ01000032">
    <property type="protein sequence ID" value="GJD64935.1"/>
    <property type="molecule type" value="Genomic_DNA"/>
</dbReference>
<name>A0AA37HGV5_9HYPH</name>
<keyword evidence="2" id="KW-1185">Reference proteome</keyword>
<gene>
    <name evidence="1" type="ORF">MPEAHAMD_5121</name>
</gene>
<accession>A0AA37HGV5</accession>
<proteinExistence type="predicted"/>
<comment type="caution">
    <text evidence="1">The sequence shown here is derived from an EMBL/GenBank/DDBJ whole genome shotgun (WGS) entry which is preliminary data.</text>
</comment>
<reference evidence="1" key="1">
    <citation type="journal article" date="2016" name="Front. Microbiol.">
        <title>Genome Sequence of the Piezophilic, Mesophilic Sulfate-Reducing Bacterium Desulfovibrio indicus J2T.</title>
        <authorList>
            <person name="Cao J."/>
            <person name="Maignien L."/>
            <person name="Shao Z."/>
            <person name="Alain K."/>
            <person name="Jebbar M."/>
        </authorList>
    </citation>
    <scope>NUCLEOTIDE SEQUENCE</scope>
    <source>
        <strain evidence="1">JCM 32048</strain>
    </source>
</reference>
<evidence type="ECO:0000313" key="1">
    <source>
        <dbReference type="EMBL" id="GJD64935.1"/>
    </source>
</evidence>
<dbReference type="AlphaFoldDB" id="A0AA37HGV5"/>
<organism evidence="1 2">
    <name type="scientific">Methylobacterium frigidaeris</name>
    <dbReference type="NCBI Taxonomy" id="2038277"/>
    <lineage>
        <taxon>Bacteria</taxon>
        <taxon>Pseudomonadati</taxon>
        <taxon>Pseudomonadota</taxon>
        <taxon>Alphaproteobacteria</taxon>
        <taxon>Hyphomicrobiales</taxon>
        <taxon>Methylobacteriaceae</taxon>
        <taxon>Methylobacterium</taxon>
    </lineage>
</organism>
<dbReference type="Proteomes" id="UP001055286">
    <property type="component" value="Unassembled WGS sequence"/>
</dbReference>
<reference evidence="1" key="2">
    <citation type="submission" date="2021-08" db="EMBL/GenBank/DDBJ databases">
        <authorList>
            <person name="Tani A."/>
            <person name="Ola A."/>
            <person name="Ogura Y."/>
            <person name="Katsura K."/>
            <person name="Hayashi T."/>
        </authorList>
    </citation>
    <scope>NUCLEOTIDE SEQUENCE</scope>
    <source>
        <strain evidence="1">JCM 32048</strain>
    </source>
</reference>
<evidence type="ECO:0000313" key="2">
    <source>
        <dbReference type="Proteomes" id="UP001055286"/>
    </source>
</evidence>
<sequence length="86" mass="8841">MPPCCATSHVGHGPIGLIARRAAEGGKESVGLSDILVARGELGRSARQHVEALEIGLQGIDVGDGTDVPLARQASIRSMTVAKKLS</sequence>
<protein>
    <submittedName>
        <fullName evidence="1">Uncharacterized protein</fullName>
    </submittedName>
</protein>